<reference evidence="2 3" key="1">
    <citation type="submission" date="2023-07" db="EMBL/GenBank/DDBJ databases">
        <title>Sorghum-associated microbial communities from plants grown in Nebraska, USA.</title>
        <authorList>
            <person name="Schachtman D."/>
        </authorList>
    </citation>
    <scope>NUCLEOTIDE SEQUENCE [LARGE SCALE GENOMIC DNA]</scope>
    <source>
        <strain evidence="2 3">BE143</strain>
    </source>
</reference>
<feature type="region of interest" description="Disordered" evidence="1">
    <location>
        <begin position="1"/>
        <end position="33"/>
    </location>
</feature>
<name>A0ABU1QJ88_9BACL</name>
<protein>
    <recommendedName>
        <fullName evidence="4">50S ribosomal protein L34</fullName>
    </recommendedName>
</protein>
<feature type="compositionally biased region" description="Basic and acidic residues" evidence="1">
    <location>
        <begin position="1"/>
        <end position="12"/>
    </location>
</feature>
<evidence type="ECO:0000256" key="1">
    <source>
        <dbReference type="SAM" id="MobiDB-lite"/>
    </source>
</evidence>
<sequence>MMGQRKERETSRRGFRRIHNGRVRPDRGIRLLS</sequence>
<dbReference type="EMBL" id="JAVDUG010000005">
    <property type="protein sequence ID" value="MDR6779665.1"/>
    <property type="molecule type" value="Genomic_DNA"/>
</dbReference>
<evidence type="ECO:0000313" key="2">
    <source>
        <dbReference type="EMBL" id="MDR6779665.1"/>
    </source>
</evidence>
<keyword evidence="3" id="KW-1185">Reference proteome</keyword>
<dbReference type="Proteomes" id="UP001266807">
    <property type="component" value="Unassembled WGS sequence"/>
</dbReference>
<proteinExistence type="predicted"/>
<gene>
    <name evidence="2" type="ORF">J2W98_003946</name>
</gene>
<evidence type="ECO:0008006" key="4">
    <source>
        <dbReference type="Google" id="ProtNLM"/>
    </source>
</evidence>
<evidence type="ECO:0000313" key="3">
    <source>
        <dbReference type="Proteomes" id="UP001266807"/>
    </source>
</evidence>
<accession>A0ABU1QJ88</accession>
<comment type="caution">
    <text evidence="2">The sequence shown here is derived from an EMBL/GenBank/DDBJ whole genome shotgun (WGS) entry which is preliminary data.</text>
</comment>
<organism evidence="2 3">
    <name type="scientific">Paenibacillus peoriae</name>
    <dbReference type="NCBI Taxonomy" id="59893"/>
    <lineage>
        <taxon>Bacteria</taxon>
        <taxon>Bacillati</taxon>
        <taxon>Bacillota</taxon>
        <taxon>Bacilli</taxon>
        <taxon>Bacillales</taxon>
        <taxon>Paenibacillaceae</taxon>
        <taxon>Paenibacillus</taxon>
    </lineage>
</organism>
<feature type="compositionally biased region" description="Basic residues" evidence="1">
    <location>
        <begin position="13"/>
        <end position="22"/>
    </location>
</feature>
<feature type="compositionally biased region" description="Basic and acidic residues" evidence="1">
    <location>
        <begin position="23"/>
        <end position="33"/>
    </location>
</feature>